<evidence type="ECO:0000313" key="2">
    <source>
        <dbReference type="EMBL" id="SDM99015.1"/>
    </source>
</evidence>
<keyword evidence="3" id="KW-1185">Reference proteome</keyword>
<dbReference type="Gene3D" id="3.40.50.1240">
    <property type="entry name" value="Phosphoglycerate mutase-like"/>
    <property type="match status" value="1"/>
</dbReference>
<dbReference type="InterPro" id="IPR013078">
    <property type="entry name" value="His_Pase_superF_clade-1"/>
</dbReference>
<evidence type="ECO:0000256" key="1">
    <source>
        <dbReference type="SAM" id="MobiDB-lite"/>
    </source>
</evidence>
<gene>
    <name evidence="2" type="ORF">SAMN05444921_116156</name>
</gene>
<dbReference type="SUPFAM" id="SSF53254">
    <property type="entry name" value="Phosphoglycerate mutase-like"/>
    <property type="match status" value="1"/>
</dbReference>
<accession>A0A1G9XS71</accession>
<dbReference type="AlphaFoldDB" id="A0A1G9XS71"/>
<dbReference type="InterPro" id="IPR029033">
    <property type="entry name" value="His_PPase_superfam"/>
</dbReference>
<dbReference type="RefSeq" id="WP_093658056.1">
    <property type="nucleotide sequence ID" value="NZ_FNHI01000016.1"/>
</dbReference>
<evidence type="ECO:0000313" key="3">
    <source>
        <dbReference type="Proteomes" id="UP000199063"/>
    </source>
</evidence>
<dbReference type="GeneID" id="40831985"/>
<name>A0A1G9XS71_9ACTN</name>
<organism evidence="2 3">
    <name type="scientific">Streptomyces wuyuanensis</name>
    <dbReference type="NCBI Taxonomy" id="1196353"/>
    <lineage>
        <taxon>Bacteria</taxon>
        <taxon>Bacillati</taxon>
        <taxon>Actinomycetota</taxon>
        <taxon>Actinomycetes</taxon>
        <taxon>Kitasatosporales</taxon>
        <taxon>Streptomycetaceae</taxon>
        <taxon>Streptomyces</taxon>
    </lineage>
</organism>
<dbReference type="OrthoDB" id="7502553at2"/>
<dbReference type="Pfam" id="PF00300">
    <property type="entry name" value="His_Phos_1"/>
    <property type="match status" value="1"/>
</dbReference>
<dbReference type="Proteomes" id="UP000199063">
    <property type="component" value="Unassembled WGS sequence"/>
</dbReference>
<reference evidence="3" key="1">
    <citation type="submission" date="2016-10" db="EMBL/GenBank/DDBJ databases">
        <authorList>
            <person name="Varghese N."/>
            <person name="Submissions S."/>
        </authorList>
    </citation>
    <scope>NUCLEOTIDE SEQUENCE [LARGE SCALE GENOMIC DNA]</scope>
    <source>
        <strain evidence="3">CGMCC 4.7042</strain>
    </source>
</reference>
<protein>
    <submittedName>
        <fullName evidence="2">Broad specificity phosphatase PhoE</fullName>
    </submittedName>
</protein>
<feature type="region of interest" description="Disordered" evidence="1">
    <location>
        <begin position="187"/>
        <end position="209"/>
    </location>
</feature>
<dbReference type="STRING" id="1196353.SAMN05444921_116156"/>
<dbReference type="EMBL" id="FNHI01000016">
    <property type="protein sequence ID" value="SDM99015.1"/>
    <property type="molecule type" value="Genomic_DNA"/>
</dbReference>
<proteinExistence type="predicted"/>
<sequence>MTLRVTFLCAGPAEGIPGPALGDGPLDGRARREAANAKAALPPYSLALRAPSVRCEQTAGVLGVAAVPEAALRDIDHGRWNGRTRADIAAADPHGLSAWLTDPDAAPHGGESVGWLCLRTASWLGSLPGDAGHVLAITEASVVRAALVHVRAAPARAFWHLKVPPLSAVTLTMRDGLWHARPVEAPVPRQRASADDDATVGSTARDLRR</sequence>